<dbReference type="Proteomes" id="UP000326924">
    <property type="component" value="Unassembled WGS sequence"/>
</dbReference>
<evidence type="ECO:0000313" key="1">
    <source>
        <dbReference type="EMBL" id="KAA8894388.1"/>
    </source>
</evidence>
<reference evidence="1 2" key="1">
    <citation type="submission" date="2019-09" db="EMBL/GenBank/DDBJ databases">
        <title>Draft genome of the ectomycorrhizal ascomycete Sphaerosporella brunnea.</title>
        <authorList>
            <consortium name="DOE Joint Genome Institute"/>
            <person name="Benucci G.M."/>
            <person name="Marozzi G."/>
            <person name="Antonielli L."/>
            <person name="Sanchez S."/>
            <person name="Marco P."/>
            <person name="Wang X."/>
            <person name="Falini L.B."/>
            <person name="Barry K."/>
            <person name="Haridas S."/>
            <person name="Lipzen A."/>
            <person name="Labutti K."/>
            <person name="Grigoriev I.V."/>
            <person name="Murat C."/>
            <person name="Martin F."/>
            <person name="Albertini E."/>
            <person name="Donnini D."/>
            <person name="Bonito G."/>
        </authorList>
    </citation>
    <scope>NUCLEOTIDE SEQUENCE [LARGE SCALE GENOMIC DNA]</scope>
    <source>
        <strain evidence="1 2">Sb_GMNB300</strain>
    </source>
</reference>
<proteinExistence type="predicted"/>
<protein>
    <submittedName>
        <fullName evidence="1">Uncharacterized protein</fullName>
    </submittedName>
</protein>
<keyword evidence="2" id="KW-1185">Reference proteome</keyword>
<name>A0A5J5EI96_9PEZI</name>
<dbReference type="AlphaFoldDB" id="A0A5J5EI96"/>
<sequence length="362" mass="41764">MPTPQPGNQTTLASLPTAVMRKILYNVLVSCALRLSFDESLECHLFCTRPWRQRDYRVHDRAVQALVPYLTACRAFYTCWVEHKAAIVRALVVKLKKELAKDYMLGRRVLAAACTRYIGSTAMLLGREGEGSLSIAGLALRNRGVAGYVMVRAWTLFGWWKQVNDFYVRFLRRNSRALTRLRPTPSLETLPENAQKRILIHLVAGHATEAYARCLRSKKEYTILTLFDAAQARLLPYLRSFWQASLAWEKNRPAILAEAVKELLVDVEARYAGVRRAWVRARMRMLIWTAWKHATKREFQGWAAVEQNLGAAQSSFEWLLLLKRHLRWYHCTARREGAAKAWIMAKHQRDSFRVPAWGDGYV</sequence>
<comment type="caution">
    <text evidence="1">The sequence shown here is derived from an EMBL/GenBank/DDBJ whole genome shotgun (WGS) entry which is preliminary data.</text>
</comment>
<dbReference type="EMBL" id="VXIS01000344">
    <property type="protein sequence ID" value="KAA8894388.1"/>
    <property type="molecule type" value="Genomic_DNA"/>
</dbReference>
<gene>
    <name evidence="1" type="ORF">FN846DRAFT_1025108</name>
</gene>
<accession>A0A5J5EI96</accession>
<evidence type="ECO:0000313" key="2">
    <source>
        <dbReference type="Proteomes" id="UP000326924"/>
    </source>
</evidence>
<dbReference type="InParanoid" id="A0A5J5EI96"/>
<organism evidence="1 2">
    <name type="scientific">Sphaerosporella brunnea</name>
    <dbReference type="NCBI Taxonomy" id="1250544"/>
    <lineage>
        <taxon>Eukaryota</taxon>
        <taxon>Fungi</taxon>
        <taxon>Dikarya</taxon>
        <taxon>Ascomycota</taxon>
        <taxon>Pezizomycotina</taxon>
        <taxon>Pezizomycetes</taxon>
        <taxon>Pezizales</taxon>
        <taxon>Pyronemataceae</taxon>
        <taxon>Sphaerosporella</taxon>
    </lineage>
</organism>